<dbReference type="EMBL" id="QCYY01002964">
    <property type="protein sequence ID" value="ROT66281.1"/>
    <property type="molecule type" value="Genomic_DNA"/>
</dbReference>
<evidence type="ECO:0000256" key="5">
    <source>
        <dbReference type="ARBA" id="ARBA00022989"/>
    </source>
</evidence>
<keyword evidence="5 10" id="KW-1133">Transmembrane helix</keyword>
<dbReference type="PANTHER" id="PTHR24241:SF83">
    <property type="entry name" value="G-PROTEIN COUPLED RECEPTOR 150-RELATED"/>
    <property type="match status" value="1"/>
</dbReference>
<dbReference type="AlphaFoldDB" id="A0A423SQ08"/>
<sequence>MIFASCFCVPREFFCGANPLLVPSPLRPSLGLPSPSSRPCLPSPFPQLALLRNSPRSQSLTPSSQFLSLPSPSSEPPSPRPPLHPPPSSPPPPLALPSPQTSQSSPFPRPPLSPRLPCPPLSPLPSLALPLILRLPSPSPAGPFTPLPPQLTWEVMDRAWLAGDVFCRVNKVLQTFAISSSNFVLVSIAIDRCLAIVYPLRVRTSSPHWLALGAWAASLLPALPNLYTFHLVPSGGLRGGGSGRPEGGDYYCVSKFYSGELSTEVRQVYMLAIFLMVTVVPCVLMSLKEWRSVESEEHQPRASSSLLPQAKVKTLNLSIAVVAAFLLTNLPYLTYEMCIAFRLPVRLQPEAVAIMGIVSASNSAINPFIYLLFQSRSPWAQRFTTLCCPCTARPLAHASPHYRVVFRKATPSTTSSGDAPRLPRAGKNGSAQNPGDAKPSGQEGDGPPLAELPAPRSATLQGQQQQAAPVFLLCPAPS</sequence>
<organism evidence="12 13">
    <name type="scientific">Penaeus vannamei</name>
    <name type="common">Whiteleg shrimp</name>
    <name type="synonym">Litopenaeus vannamei</name>
    <dbReference type="NCBI Taxonomy" id="6689"/>
    <lineage>
        <taxon>Eukaryota</taxon>
        <taxon>Metazoa</taxon>
        <taxon>Ecdysozoa</taxon>
        <taxon>Arthropoda</taxon>
        <taxon>Crustacea</taxon>
        <taxon>Multicrustacea</taxon>
        <taxon>Malacostraca</taxon>
        <taxon>Eumalacostraca</taxon>
        <taxon>Eucarida</taxon>
        <taxon>Decapoda</taxon>
        <taxon>Dendrobranchiata</taxon>
        <taxon>Penaeoidea</taxon>
        <taxon>Penaeidae</taxon>
        <taxon>Penaeus</taxon>
    </lineage>
</organism>
<dbReference type="STRING" id="6689.A0A423SQ08"/>
<keyword evidence="6 10" id="KW-0472">Membrane</keyword>
<evidence type="ECO:0000256" key="9">
    <source>
        <dbReference type="SAM" id="MobiDB-lite"/>
    </source>
</evidence>
<dbReference type="PRINTS" id="PR00237">
    <property type="entry name" value="GPCRRHODOPSN"/>
</dbReference>
<keyword evidence="8" id="KW-0807">Transducer</keyword>
<dbReference type="GO" id="GO:0005886">
    <property type="term" value="C:plasma membrane"/>
    <property type="evidence" value="ECO:0007669"/>
    <property type="project" value="UniProtKB-SubCell"/>
</dbReference>
<feature type="compositionally biased region" description="Low complexity" evidence="9">
    <location>
        <begin position="57"/>
        <end position="72"/>
    </location>
</feature>
<evidence type="ECO:0000313" key="12">
    <source>
        <dbReference type="EMBL" id="ROT66281.1"/>
    </source>
</evidence>
<evidence type="ECO:0000256" key="7">
    <source>
        <dbReference type="ARBA" id="ARBA00023170"/>
    </source>
</evidence>
<name>A0A423SQ08_PENVA</name>
<accession>A0A423SQ08</accession>
<gene>
    <name evidence="12" type="ORF">C7M84_015711</name>
</gene>
<feature type="transmembrane region" description="Helical" evidence="10">
    <location>
        <begin position="268"/>
        <end position="287"/>
    </location>
</feature>
<feature type="compositionally biased region" description="Pro residues" evidence="9">
    <location>
        <begin position="73"/>
        <end position="96"/>
    </location>
</feature>
<dbReference type="GO" id="GO:0042277">
    <property type="term" value="F:peptide binding"/>
    <property type="evidence" value="ECO:0007669"/>
    <property type="project" value="TreeGrafter"/>
</dbReference>
<comment type="subcellular location">
    <subcellularLocation>
        <location evidence="1">Cell membrane</location>
        <topology evidence="1">Multi-pass membrane protein</topology>
    </subcellularLocation>
</comment>
<keyword evidence="7 8" id="KW-0675">Receptor</keyword>
<dbReference type="SUPFAM" id="SSF81321">
    <property type="entry name" value="Family A G protein-coupled receptor-like"/>
    <property type="match status" value="1"/>
</dbReference>
<feature type="region of interest" description="Disordered" evidence="9">
    <location>
        <begin position="410"/>
        <end position="465"/>
    </location>
</feature>
<protein>
    <recommendedName>
        <fullName evidence="11">G-protein coupled receptors family 1 profile domain-containing protein</fullName>
    </recommendedName>
</protein>
<evidence type="ECO:0000256" key="2">
    <source>
        <dbReference type="ARBA" id="ARBA00010663"/>
    </source>
</evidence>
<evidence type="ECO:0000313" key="13">
    <source>
        <dbReference type="Proteomes" id="UP000283509"/>
    </source>
</evidence>
<evidence type="ECO:0000256" key="6">
    <source>
        <dbReference type="ARBA" id="ARBA00023136"/>
    </source>
</evidence>
<evidence type="ECO:0000256" key="4">
    <source>
        <dbReference type="ARBA" id="ARBA00022692"/>
    </source>
</evidence>
<feature type="domain" description="G-protein coupled receptors family 1 profile" evidence="11">
    <location>
        <begin position="160"/>
        <end position="370"/>
    </location>
</feature>
<feature type="transmembrane region" description="Helical" evidence="10">
    <location>
        <begin position="314"/>
        <end position="332"/>
    </location>
</feature>
<dbReference type="Pfam" id="PF00001">
    <property type="entry name" value="7tm_1"/>
    <property type="match status" value="1"/>
</dbReference>
<reference evidence="12 13" key="2">
    <citation type="submission" date="2019-01" db="EMBL/GenBank/DDBJ databases">
        <title>The decoding of complex shrimp genome reveals the adaptation for benthos swimmer, frequently molting mechanism and breeding impact on genome.</title>
        <authorList>
            <person name="Sun Y."/>
            <person name="Gao Y."/>
            <person name="Yu Y."/>
        </authorList>
    </citation>
    <scope>NUCLEOTIDE SEQUENCE [LARGE SCALE GENOMIC DNA]</scope>
    <source>
        <tissue evidence="12">Muscle</tissue>
    </source>
</reference>
<evidence type="ECO:0000259" key="11">
    <source>
        <dbReference type="PROSITE" id="PS50262"/>
    </source>
</evidence>
<dbReference type="InterPro" id="IPR000276">
    <property type="entry name" value="GPCR_Rhodpsn"/>
</dbReference>
<evidence type="ECO:0000256" key="3">
    <source>
        <dbReference type="ARBA" id="ARBA00022475"/>
    </source>
</evidence>
<dbReference type="PROSITE" id="PS00237">
    <property type="entry name" value="G_PROTEIN_RECEP_F1_1"/>
    <property type="match status" value="1"/>
</dbReference>
<dbReference type="PROSITE" id="PS50262">
    <property type="entry name" value="G_PROTEIN_RECEP_F1_2"/>
    <property type="match status" value="1"/>
</dbReference>
<feature type="compositionally biased region" description="Low complexity" evidence="9">
    <location>
        <begin position="97"/>
        <end position="106"/>
    </location>
</feature>
<dbReference type="GO" id="GO:0032870">
    <property type="term" value="P:cellular response to hormone stimulus"/>
    <property type="evidence" value="ECO:0007669"/>
    <property type="project" value="TreeGrafter"/>
</dbReference>
<keyword evidence="13" id="KW-1185">Reference proteome</keyword>
<dbReference type="GO" id="GO:0004930">
    <property type="term" value="F:G protein-coupled receptor activity"/>
    <property type="evidence" value="ECO:0007669"/>
    <property type="project" value="UniProtKB-KW"/>
</dbReference>
<evidence type="ECO:0000256" key="1">
    <source>
        <dbReference type="ARBA" id="ARBA00004651"/>
    </source>
</evidence>
<comment type="caution">
    <text evidence="12">The sequence shown here is derived from an EMBL/GenBank/DDBJ whole genome shotgun (WGS) entry which is preliminary data.</text>
</comment>
<dbReference type="Proteomes" id="UP000283509">
    <property type="component" value="Unassembled WGS sequence"/>
</dbReference>
<dbReference type="Gene3D" id="1.20.1070.10">
    <property type="entry name" value="Rhodopsin 7-helix transmembrane proteins"/>
    <property type="match status" value="1"/>
</dbReference>
<comment type="similarity">
    <text evidence="2 8">Belongs to the G-protein coupled receptor 1 family.</text>
</comment>
<keyword evidence="3" id="KW-1003">Cell membrane</keyword>
<dbReference type="InterPro" id="IPR017452">
    <property type="entry name" value="GPCR_Rhodpsn_7TM"/>
</dbReference>
<evidence type="ECO:0000256" key="8">
    <source>
        <dbReference type="RuleBase" id="RU000688"/>
    </source>
</evidence>
<feature type="region of interest" description="Disordered" evidence="9">
    <location>
        <begin position="55"/>
        <end position="115"/>
    </location>
</feature>
<dbReference type="PANTHER" id="PTHR24241">
    <property type="entry name" value="NEUROPEPTIDE RECEPTOR-RELATED G-PROTEIN COUPLED RECEPTOR"/>
    <property type="match status" value="1"/>
</dbReference>
<keyword evidence="4 8" id="KW-0812">Transmembrane</keyword>
<keyword evidence="8" id="KW-0297">G-protein coupled receptor</keyword>
<reference evidence="12 13" key="1">
    <citation type="submission" date="2018-04" db="EMBL/GenBank/DDBJ databases">
        <authorList>
            <person name="Zhang X."/>
            <person name="Yuan J."/>
            <person name="Li F."/>
            <person name="Xiang J."/>
        </authorList>
    </citation>
    <scope>NUCLEOTIDE SEQUENCE [LARGE SCALE GENOMIC DNA]</scope>
    <source>
        <tissue evidence="12">Muscle</tissue>
    </source>
</reference>
<proteinExistence type="inferred from homology"/>
<feature type="transmembrane region" description="Helical" evidence="10">
    <location>
        <begin position="352"/>
        <end position="373"/>
    </location>
</feature>
<evidence type="ECO:0000256" key="10">
    <source>
        <dbReference type="SAM" id="Phobius"/>
    </source>
</evidence>